<dbReference type="EMBL" id="CP045875">
    <property type="protein sequence ID" value="QGG46203.1"/>
    <property type="molecule type" value="Genomic_DNA"/>
</dbReference>
<evidence type="ECO:0000313" key="2">
    <source>
        <dbReference type="Proteomes" id="UP000366051"/>
    </source>
</evidence>
<accession>A0A5Q2MXW6</accession>
<evidence type="ECO:0008006" key="3">
    <source>
        <dbReference type="Google" id="ProtNLM"/>
    </source>
</evidence>
<keyword evidence="2" id="KW-1185">Reference proteome</keyword>
<dbReference type="RefSeq" id="WP_153723817.1">
    <property type="nucleotide sequence ID" value="NZ_CP045875.1"/>
</dbReference>
<dbReference type="KEGG" id="hcv:FTV88_0024"/>
<dbReference type="AlphaFoldDB" id="A0A5Q2MXW6"/>
<dbReference type="OrthoDB" id="121064at2"/>
<name>A0A5Q2MXW6_9FIRM</name>
<dbReference type="InterPro" id="IPR009702">
    <property type="entry name" value="DUF1284"/>
</dbReference>
<dbReference type="Proteomes" id="UP000366051">
    <property type="component" value="Chromosome"/>
</dbReference>
<sequence>MLKLRGHHLVCLHFFRGEGYNQEFIDNLFNVMGRAERGEEIEVIAEADDICKACPSRKGAICASKEGAESEIQALDAQALALLKMKKGDKTTWMQVKEPIQEATEEWFQSFCTDCGWSKVCNK</sequence>
<proteinExistence type="predicted"/>
<organism evidence="1 2">
    <name type="scientific">Heliorestis convoluta</name>
    <dbReference type="NCBI Taxonomy" id="356322"/>
    <lineage>
        <taxon>Bacteria</taxon>
        <taxon>Bacillati</taxon>
        <taxon>Bacillota</taxon>
        <taxon>Clostridia</taxon>
        <taxon>Eubacteriales</taxon>
        <taxon>Heliobacteriaceae</taxon>
        <taxon>Heliorestis</taxon>
    </lineage>
</organism>
<reference evidence="2" key="1">
    <citation type="submission" date="2019-11" db="EMBL/GenBank/DDBJ databases">
        <title>Genome sequence of Heliorestis convoluta strain HH, an alkaliphilic and minimalistic phototrophic bacterium from a soda lake in Egypt.</title>
        <authorList>
            <person name="Dewey E.D."/>
            <person name="Stokes L.M."/>
            <person name="Burchell B.M."/>
            <person name="Shaffer K.N."/>
            <person name="Huntington A.M."/>
            <person name="Baker J.M."/>
            <person name="Nadendla S."/>
            <person name="Giglio M.G."/>
            <person name="Touchman J.W."/>
            <person name="Blankenship R.E."/>
            <person name="Madigan M.T."/>
            <person name="Sattley W.M."/>
        </authorList>
    </citation>
    <scope>NUCLEOTIDE SEQUENCE [LARGE SCALE GENOMIC DNA]</scope>
    <source>
        <strain evidence="2">HH</strain>
    </source>
</reference>
<evidence type="ECO:0000313" key="1">
    <source>
        <dbReference type="EMBL" id="QGG46203.1"/>
    </source>
</evidence>
<gene>
    <name evidence="1" type="ORF">FTV88_0024</name>
</gene>
<dbReference type="Pfam" id="PF06935">
    <property type="entry name" value="DUF1284"/>
    <property type="match status" value="1"/>
</dbReference>
<protein>
    <recommendedName>
        <fullName evidence="3">DUF1284 domain-containing protein</fullName>
    </recommendedName>
</protein>